<dbReference type="SUPFAM" id="SSF49854">
    <property type="entry name" value="Spermadhesin, CUB domain"/>
    <property type="match status" value="1"/>
</dbReference>
<dbReference type="CDD" id="cd00041">
    <property type="entry name" value="CUB"/>
    <property type="match status" value="1"/>
</dbReference>
<evidence type="ECO:0000313" key="6">
    <source>
        <dbReference type="Proteomes" id="UP001497623"/>
    </source>
</evidence>
<keyword evidence="2 3" id="KW-1015">Disulfide bond</keyword>
<evidence type="ECO:0000256" key="3">
    <source>
        <dbReference type="PROSITE-ProRule" id="PRU00059"/>
    </source>
</evidence>
<keyword evidence="1" id="KW-0677">Repeat</keyword>
<gene>
    <name evidence="5" type="ORF">MNOR_LOCUS34724</name>
</gene>
<reference evidence="5 6" key="1">
    <citation type="submission" date="2024-05" db="EMBL/GenBank/DDBJ databases">
        <authorList>
            <person name="Wallberg A."/>
        </authorList>
    </citation>
    <scope>NUCLEOTIDE SEQUENCE [LARGE SCALE GENOMIC DNA]</scope>
</reference>
<feature type="non-terminal residue" evidence="5">
    <location>
        <position position="151"/>
    </location>
</feature>
<dbReference type="EMBL" id="CAXKWB010054610">
    <property type="protein sequence ID" value="CAL4176000.1"/>
    <property type="molecule type" value="Genomic_DNA"/>
</dbReference>
<feature type="disulfide bond" evidence="3">
    <location>
        <begin position="41"/>
        <end position="68"/>
    </location>
</feature>
<feature type="domain" description="CUB" evidence="4">
    <location>
        <begin position="41"/>
        <end position="151"/>
    </location>
</feature>
<comment type="caution">
    <text evidence="5">The sequence shown here is derived from an EMBL/GenBank/DDBJ whole genome shotgun (WGS) entry which is preliminary data.</text>
</comment>
<name>A0AAV2SDF8_MEGNR</name>
<dbReference type="Pfam" id="PF00431">
    <property type="entry name" value="CUB"/>
    <property type="match status" value="1"/>
</dbReference>
<dbReference type="AlphaFoldDB" id="A0AAV2SDF8"/>
<accession>A0AAV2SDF8</accession>
<dbReference type="PANTHER" id="PTHR24251">
    <property type="entry name" value="OVOCHYMASE-RELATED"/>
    <property type="match status" value="1"/>
</dbReference>
<dbReference type="InterPro" id="IPR000859">
    <property type="entry name" value="CUB_dom"/>
</dbReference>
<evidence type="ECO:0000259" key="4">
    <source>
        <dbReference type="PROSITE" id="PS01180"/>
    </source>
</evidence>
<dbReference type="PROSITE" id="PS01180">
    <property type="entry name" value="CUB"/>
    <property type="match status" value="1"/>
</dbReference>
<dbReference type="PANTHER" id="PTHR24251:SF37">
    <property type="entry name" value="CUB DOMAIN-CONTAINING PROTEIN"/>
    <property type="match status" value="1"/>
</dbReference>
<keyword evidence="6" id="KW-1185">Reference proteome</keyword>
<evidence type="ECO:0000313" key="5">
    <source>
        <dbReference type="EMBL" id="CAL4176000.1"/>
    </source>
</evidence>
<sequence length="151" mass="16899">DLPSSVTTTSNEAYISFSSDSFSTRSGFTLTWNTAGDLLDCGEHINQDSGSLWLPARRDSKYKNNVDCYWVIVSSEDTLELKFTSFSTERGKDYVYIRDGGSNSSCLLDYYSGDYFTMPPSVRTTTNKAFIHFTSDDAKTSTGFELTWDTA</sequence>
<comment type="caution">
    <text evidence="3">Lacks conserved residue(s) required for the propagation of feature annotation.</text>
</comment>
<feature type="non-terminal residue" evidence="5">
    <location>
        <position position="1"/>
    </location>
</feature>
<dbReference type="SMART" id="SM00042">
    <property type="entry name" value="CUB"/>
    <property type="match status" value="1"/>
</dbReference>
<protein>
    <recommendedName>
        <fullName evidence="4">CUB domain-containing protein</fullName>
    </recommendedName>
</protein>
<evidence type="ECO:0000256" key="2">
    <source>
        <dbReference type="ARBA" id="ARBA00023157"/>
    </source>
</evidence>
<evidence type="ECO:0000256" key="1">
    <source>
        <dbReference type="ARBA" id="ARBA00022737"/>
    </source>
</evidence>
<organism evidence="5 6">
    <name type="scientific">Meganyctiphanes norvegica</name>
    <name type="common">Northern krill</name>
    <name type="synonym">Thysanopoda norvegica</name>
    <dbReference type="NCBI Taxonomy" id="48144"/>
    <lineage>
        <taxon>Eukaryota</taxon>
        <taxon>Metazoa</taxon>
        <taxon>Ecdysozoa</taxon>
        <taxon>Arthropoda</taxon>
        <taxon>Crustacea</taxon>
        <taxon>Multicrustacea</taxon>
        <taxon>Malacostraca</taxon>
        <taxon>Eumalacostraca</taxon>
        <taxon>Eucarida</taxon>
        <taxon>Euphausiacea</taxon>
        <taxon>Euphausiidae</taxon>
        <taxon>Meganyctiphanes</taxon>
    </lineage>
</organism>
<proteinExistence type="predicted"/>
<dbReference type="Proteomes" id="UP001497623">
    <property type="component" value="Unassembled WGS sequence"/>
</dbReference>
<dbReference type="InterPro" id="IPR035914">
    <property type="entry name" value="Sperma_CUB_dom_sf"/>
</dbReference>
<dbReference type="Gene3D" id="2.60.120.290">
    <property type="entry name" value="Spermadhesin, CUB domain"/>
    <property type="match status" value="1"/>
</dbReference>